<feature type="region of interest" description="Disordered" evidence="1">
    <location>
        <begin position="29"/>
        <end position="74"/>
    </location>
</feature>
<protein>
    <submittedName>
        <fullName evidence="2">Unnamed protein product</fullName>
    </submittedName>
</protein>
<dbReference type="AlphaFoldDB" id="A0A9W6YMK8"/>
<keyword evidence="3" id="KW-1185">Reference proteome</keyword>
<gene>
    <name evidence="2" type="ORF">Pfra01_002957300</name>
</gene>
<accession>A0A9W6YMK8</accession>
<comment type="caution">
    <text evidence="2">The sequence shown here is derived from an EMBL/GenBank/DDBJ whole genome shotgun (WGS) entry which is preliminary data.</text>
</comment>
<feature type="compositionally biased region" description="Polar residues" evidence="1">
    <location>
        <begin position="29"/>
        <end position="50"/>
    </location>
</feature>
<name>A0A9W6YMK8_9STRA</name>
<dbReference type="OrthoDB" id="142162at2759"/>
<evidence type="ECO:0000313" key="3">
    <source>
        <dbReference type="Proteomes" id="UP001165121"/>
    </source>
</evidence>
<feature type="compositionally biased region" description="Basic and acidic residues" evidence="1">
    <location>
        <begin position="51"/>
        <end position="70"/>
    </location>
</feature>
<reference evidence="2" key="1">
    <citation type="submission" date="2023-04" db="EMBL/GenBank/DDBJ databases">
        <title>Phytophthora fragariaefolia NBRC 109709.</title>
        <authorList>
            <person name="Ichikawa N."/>
            <person name="Sato H."/>
            <person name="Tonouchi N."/>
        </authorList>
    </citation>
    <scope>NUCLEOTIDE SEQUENCE</scope>
    <source>
        <strain evidence="2">NBRC 109709</strain>
    </source>
</reference>
<evidence type="ECO:0000256" key="1">
    <source>
        <dbReference type="SAM" id="MobiDB-lite"/>
    </source>
</evidence>
<evidence type="ECO:0000313" key="2">
    <source>
        <dbReference type="EMBL" id="GMG15850.1"/>
    </source>
</evidence>
<dbReference type="EMBL" id="BSXT01018904">
    <property type="protein sequence ID" value="GMG15850.1"/>
    <property type="molecule type" value="Genomic_DNA"/>
</dbReference>
<proteinExistence type="predicted"/>
<organism evidence="2 3">
    <name type="scientific">Phytophthora fragariaefolia</name>
    <dbReference type="NCBI Taxonomy" id="1490495"/>
    <lineage>
        <taxon>Eukaryota</taxon>
        <taxon>Sar</taxon>
        <taxon>Stramenopiles</taxon>
        <taxon>Oomycota</taxon>
        <taxon>Peronosporomycetes</taxon>
        <taxon>Peronosporales</taxon>
        <taxon>Peronosporaceae</taxon>
        <taxon>Phytophthora</taxon>
    </lineage>
</organism>
<dbReference type="Proteomes" id="UP001165121">
    <property type="component" value="Unassembled WGS sequence"/>
</dbReference>
<sequence>MNTDEKLNDTEVEMELSTAHVPTEWFSDQDATPESVESSMVAQYGSTVTDDSTKTEERLLIPDGVRRQAEKTSGIRAVAARRRQRRAEGVVAAVHGILGAEVRERREERTKGLRVLVRRVSAELRERVDLN</sequence>